<evidence type="ECO:0000259" key="5">
    <source>
        <dbReference type="Pfam" id="PF00266"/>
    </source>
</evidence>
<dbReference type="PANTHER" id="PTHR21152">
    <property type="entry name" value="AMINOTRANSFERASE CLASS V"/>
    <property type="match status" value="1"/>
</dbReference>
<dbReference type="PANTHER" id="PTHR21152:SF40">
    <property type="entry name" value="ALANINE--GLYOXYLATE AMINOTRANSFERASE"/>
    <property type="match status" value="1"/>
</dbReference>
<sequence length="153" mass="16694">MGVLFAVDTVASLGGVPVAADDLEIDVIYTGSQKVLGVPPGLAPISFSPKAVETIKARKSPPQSFYLDMNWLGQYWDCYPNQARVYHHTGPVNAIYGLREGLAIAAEEGLPSLWKRHAECAQQLHKGSLLMNDGFFESDQHPKRAVAFSPGRK</sequence>
<dbReference type="Proteomes" id="UP000318571">
    <property type="component" value="Chromosome 6"/>
</dbReference>
<dbReference type="SUPFAM" id="SSF53383">
    <property type="entry name" value="PLP-dependent transferases"/>
    <property type="match status" value="1"/>
</dbReference>
<evidence type="ECO:0000313" key="7">
    <source>
        <dbReference type="Proteomes" id="UP000318571"/>
    </source>
</evidence>
<dbReference type="STRING" id="6832.A0A553PR42"/>
<proteinExistence type="inferred from homology"/>
<accession>A0A553PR42</accession>
<dbReference type="InterPro" id="IPR020578">
    <property type="entry name" value="Aminotrans_V_PyrdxlP_BS"/>
</dbReference>
<dbReference type="AlphaFoldDB" id="A0A553PR42"/>
<keyword evidence="7" id="KW-1185">Reference proteome</keyword>
<gene>
    <name evidence="6" type="ORF">TCAL_14804</name>
</gene>
<dbReference type="GO" id="GO:0005777">
    <property type="term" value="C:peroxisome"/>
    <property type="evidence" value="ECO:0007669"/>
    <property type="project" value="TreeGrafter"/>
</dbReference>
<dbReference type="GO" id="GO:0004760">
    <property type="term" value="F:L-serine-pyruvate transaminase activity"/>
    <property type="evidence" value="ECO:0007669"/>
    <property type="project" value="TreeGrafter"/>
</dbReference>
<evidence type="ECO:0000313" key="6">
    <source>
        <dbReference type="EMBL" id="TRY80141.1"/>
    </source>
</evidence>
<evidence type="ECO:0000256" key="3">
    <source>
        <dbReference type="RuleBase" id="RU004075"/>
    </source>
</evidence>
<dbReference type="InterPro" id="IPR015421">
    <property type="entry name" value="PyrdxlP-dep_Trfase_major"/>
</dbReference>
<organism evidence="6 7">
    <name type="scientific">Tigriopus californicus</name>
    <name type="common">Marine copepod</name>
    <dbReference type="NCBI Taxonomy" id="6832"/>
    <lineage>
        <taxon>Eukaryota</taxon>
        <taxon>Metazoa</taxon>
        <taxon>Ecdysozoa</taxon>
        <taxon>Arthropoda</taxon>
        <taxon>Crustacea</taxon>
        <taxon>Multicrustacea</taxon>
        <taxon>Hexanauplia</taxon>
        <taxon>Copepoda</taxon>
        <taxon>Harpacticoida</taxon>
        <taxon>Harpacticidae</taxon>
        <taxon>Tigriopus</taxon>
    </lineage>
</organism>
<reference evidence="6 7" key="1">
    <citation type="journal article" date="2018" name="Nat. Ecol. Evol.">
        <title>Genomic signatures of mitonuclear coevolution across populations of Tigriopus californicus.</title>
        <authorList>
            <person name="Barreto F.S."/>
            <person name="Watson E.T."/>
            <person name="Lima T.G."/>
            <person name="Willett C.S."/>
            <person name="Edmands S."/>
            <person name="Li W."/>
            <person name="Burton R.S."/>
        </authorList>
    </citation>
    <scope>NUCLEOTIDE SEQUENCE [LARGE SCALE GENOMIC DNA]</scope>
    <source>
        <strain evidence="6 7">San Diego</strain>
    </source>
</reference>
<feature type="domain" description="Aminotransferase class V" evidence="5">
    <location>
        <begin position="2"/>
        <end position="127"/>
    </location>
</feature>
<protein>
    <recommendedName>
        <fullName evidence="5">Aminotransferase class V domain-containing protein</fullName>
    </recommendedName>
</protein>
<dbReference type="GO" id="GO:0008453">
    <property type="term" value="F:alanine-glyoxylate transaminase activity"/>
    <property type="evidence" value="ECO:0007669"/>
    <property type="project" value="TreeGrafter"/>
</dbReference>
<dbReference type="InterPro" id="IPR015424">
    <property type="entry name" value="PyrdxlP-dep_Trfase"/>
</dbReference>
<dbReference type="Gene3D" id="3.40.640.10">
    <property type="entry name" value="Type I PLP-dependent aspartate aminotransferase-like (Major domain)"/>
    <property type="match status" value="1"/>
</dbReference>
<evidence type="ECO:0000256" key="4">
    <source>
        <dbReference type="RuleBase" id="RU004504"/>
    </source>
</evidence>
<dbReference type="GO" id="GO:0019265">
    <property type="term" value="P:glycine biosynthetic process, by transamination of glyoxylate"/>
    <property type="evidence" value="ECO:0007669"/>
    <property type="project" value="TreeGrafter"/>
</dbReference>
<dbReference type="EMBL" id="VCGU01000002">
    <property type="protein sequence ID" value="TRY80141.1"/>
    <property type="molecule type" value="Genomic_DNA"/>
</dbReference>
<dbReference type="InterPro" id="IPR000192">
    <property type="entry name" value="Aminotrans_V_dom"/>
</dbReference>
<evidence type="ECO:0000256" key="1">
    <source>
        <dbReference type="ARBA" id="ARBA00001933"/>
    </source>
</evidence>
<evidence type="ECO:0000256" key="2">
    <source>
        <dbReference type="ARBA" id="ARBA00022898"/>
    </source>
</evidence>
<dbReference type="Pfam" id="PF00266">
    <property type="entry name" value="Aminotran_5"/>
    <property type="match status" value="1"/>
</dbReference>
<comment type="similarity">
    <text evidence="3">Belongs to the class-V pyridoxal-phosphate-dependent aminotransferase family.</text>
</comment>
<comment type="cofactor">
    <cofactor evidence="1 4">
        <name>pyridoxal 5'-phosphate</name>
        <dbReference type="ChEBI" id="CHEBI:597326"/>
    </cofactor>
</comment>
<comment type="caution">
    <text evidence="6">The sequence shown here is derived from an EMBL/GenBank/DDBJ whole genome shotgun (WGS) entry which is preliminary data.</text>
</comment>
<name>A0A553PR42_TIGCA</name>
<dbReference type="PROSITE" id="PS00595">
    <property type="entry name" value="AA_TRANSFER_CLASS_5"/>
    <property type="match status" value="1"/>
</dbReference>
<keyword evidence="2" id="KW-0663">Pyridoxal phosphate</keyword>